<dbReference type="Proteomes" id="UP000478090">
    <property type="component" value="Unassembled WGS sequence"/>
</dbReference>
<dbReference type="Pfam" id="PF12796">
    <property type="entry name" value="Ank_2"/>
    <property type="match status" value="1"/>
</dbReference>
<gene>
    <name evidence="1" type="ORF">GTP27_23165</name>
</gene>
<evidence type="ECO:0000313" key="1">
    <source>
        <dbReference type="EMBL" id="MYM42199.1"/>
    </source>
</evidence>
<dbReference type="PANTHER" id="PTHR24120">
    <property type="entry name" value="GH07239P"/>
    <property type="match status" value="1"/>
</dbReference>
<dbReference type="Gene3D" id="1.25.40.20">
    <property type="entry name" value="Ankyrin repeat-containing domain"/>
    <property type="match status" value="1"/>
</dbReference>
<evidence type="ECO:0008006" key="3">
    <source>
        <dbReference type="Google" id="ProtNLM"/>
    </source>
</evidence>
<organism evidence="1 2">
    <name type="scientific">Duganella qianjiadongensis</name>
    <dbReference type="NCBI Taxonomy" id="2692176"/>
    <lineage>
        <taxon>Bacteria</taxon>
        <taxon>Pseudomonadati</taxon>
        <taxon>Pseudomonadota</taxon>
        <taxon>Betaproteobacteria</taxon>
        <taxon>Burkholderiales</taxon>
        <taxon>Oxalobacteraceae</taxon>
        <taxon>Telluria group</taxon>
        <taxon>Duganella</taxon>
    </lineage>
</organism>
<dbReference type="RefSeq" id="WP_161041443.1">
    <property type="nucleotide sequence ID" value="NZ_WWCM01000045.1"/>
</dbReference>
<accession>A0ABW9VSY3</accession>
<comment type="caution">
    <text evidence="1">The sequence shown here is derived from an EMBL/GenBank/DDBJ whole genome shotgun (WGS) entry which is preliminary data.</text>
</comment>
<protein>
    <recommendedName>
        <fullName evidence="3">Ankyrin repeat domain-containing protein</fullName>
    </recommendedName>
</protein>
<reference evidence="1 2" key="1">
    <citation type="submission" date="2019-12" db="EMBL/GenBank/DDBJ databases">
        <title>Novel species isolated from a subtropical stream in China.</title>
        <authorList>
            <person name="Lu H."/>
        </authorList>
    </citation>
    <scope>NUCLEOTIDE SEQUENCE [LARGE SCALE GENOMIC DNA]</scope>
    <source>
        <strain evidence="1 2">CY13W</strain>
    </source>
</reference>
<sequence length="160" mass="17578">MKNSLTMAFFSAARAGEIKKLKALIPLVDVLHRDAEGRTALMLSAGMGHDHCVDFLLSQIDPKLVDFEKWTALMRAAVLVANTCPVRRLKCLKLLVPYSDIDAANSYGSTALMCAIKSRYSLGVDYLAMYSNLSRVNIKGQSALDIANYLGTESYIDILV</sequence>
<evidence type="ECO:0000313" key="2">
    <source>
        <dbReference type="Proteomes" id="UP000478090"/>
    </source>
</evidence>
<dbReference type="EMBL" id="WWCM01000045">
    <property type="protein sequence ID" value="MYM42199.1"/>
    <property type="molecule type" value="Genomic_DNA"/>
</dbReference>
<dbReference type="SUPFAM" id="SSF48403">
    <property type="entry name" value="Ankyrin repeat"/>
    <property type="match status" value="1"/>
</dbReference>
<dbReference type="InterPro" id="IPR036770">
    <property type="entry name" value="Ankyrin_rpt-contain_sf"/>
</dbReference>
<proteinExistence type="predicted"/>
<name>A0ABW9VSY3_9BURK</name>
<keyword evidence="2" id="KW-1185">Reference proteome</keyword>
<dbReference type="SMART" id="SM00248">
    <property type="entry name" value="ANK"/>
    <property type="match status" value="3"/>
</dbReference>
<dbReference type="InterPro" id="IPR002110">
    <property type="entry name" value="Ankyrin_rpt"/>
</dbReference>
<dbReference type="PANTHER" id="PTHR24120:SF4">
    <property type="entry name" value="GH07239P"/>
    <property type="match status" value="1"/>
</dbReference>